<protein>
    <submittedName>
        <fullName evidence="2">Uncharacterized protein</fullName>
    </submittedName>
</protein>
<dbReference type="OrthoDB" id="2587968at2759"/>
<keyword evidence="3" id="KW-1185">Reference proteome</keyword>
<dbReference type="Proteomes" id="UP001049176">
    <property type="component" value="Chromosome 2"/>
</dbReference>
<name>A0A9P7UYF6_9AGAR</name>
<organism evidence="2 3">
    <name type="scientific">Marasmius oreades</name>
    <name type="common">fairy-ring Marasmius</name>
    <dbReference type="NCBI Taxonomy" id="181124"/>
    <lineage>
        <taxon>Eukaryota</taxon>
        <taxon>Fungi</taxon>
        <taxon>Dikarya</taxon>
        <taxon>Basidiomycota</taxon>
        <taxon>Agaricomycotina</taxon>
        <taxon>Agaricomycetes</taxon>
        <taxon>Agaricomycetidae</taxon>
        <taxon>Agaricales</taxon>
        <taxon>Marasmiineae</taxon>
        <taxon>Marasmiaceae</taxon>
        <taxon>Marasmius</taxon>
    </lineage>
</organism>
<dbReference type="AlphaFoldDB" id="A0A9P7UYF6"/>
<feature type="region of interest" description="Disordered" evidence="1">
    <location>
        <begin position="204"/>
        <end position="223"/>
    </location>
</feature>
<feature type="compositionally biased region" description="Polar residues" evidence="1">
    <location>
        <begin position="205"/>
        <end position="214"/>
    </location>
</feature>
<dbReference type="KEGG" id="more:E1B28_004391"/>
<sequence>MATVKTFISFATRTARDIVRRSLEPFPLGLTSQNLYKTIHKQFPDAKENPDFLPPSTKLIEQGAPPKHLDIPHYDHPIRSMNFMKKVVLEQMLERDEVEYIYVKKEPSPDRDGTRSRVKVVAGKRKNEIFEHVLNALDSQVKEEWRWRLVEGHQFVDTPDPSPLMVRDVQSQTRFTGYPHGKSKRRTRAAYVPPHDRAFGLPHVVQSQHHQTATTPPPRLERK</sequence>
<evidence type="ECO:0000313" key="3">
    <source>
        <dbReference type="Proteomes" id="UP001049176"/>
    </source>
</evidence>
<reference evidence="2" key="1">
    <citation type="journal article" date="2021" name="Genome Biol. Evol.">
        <title>The assembled and annotated genome of the fairy-ring fungus Marasmius oreades.</title>
        <authorList>
            <person name="Hiltunen M."/>
            <person name="Ament-Velasquez S.L."/>
            <person name="Johannesson H."/>
        </authorList>
    </citation>
    <scope>NUCLEOTIDE SEQUENCE</scope>
    <source>
        <strain evidence="2">03SP1</strain>
    </source>
</reference>
<gene>
    <name evidence="2" type="ORF">E1B28_004391</name>
</gene>
<comment type="caution">
    <text evidence="2">The sequence shown here is derived from an EMBL/GenBank/DDBJ whole genome shotgun (WGS) entry which is preliminary data.</text>
</comment>
<accession>A0A9P7UYF6</accession>
<dbReference type="EMBL" id="CM032182">
    <property type="protein sequence ID" value="KAG7096996.1"/>
    <property type="molecule type" value="Genomic_DNA"/>
</dbReference>
<dbReference type="GeneID" id="66073467"/>
<evidence type="ECO:0000313" key="2">
    <source>
        <dbReference type="EMBL" id="KAG7096996.1"/>
    </source>
</evidence>
<dbReference type="RefSeq" id="XP_043013466.1">
    <property type="nucleotide sequence ID" value="XM_043148864.1"/>
</dbReference>
<evidence type="ECO:0000256" key="1">
    <source>
        <dbReference type="SAM" id="MobiDB-lite"/>
    </source>
</evidence>
<proteinExistence type="predicted"/>